<feature type="compositionally biased region" description="Low complexity" evidence="1">
    <location>
        <begin position="1"/>
        <end position="12"/>
    </location>
</feature>
<dbReference type="SUPFAM" id="SSF46938">
    <property type="entry name" value="CRAL/TRIO N-terminal domain"/>
    <property type="match status" value="1"/>
</dbReference>
<dbReference type="SMART" id="SM01100">
    <property type="entry name" value="CRAL_TRIO_N"/>
    <property type="match status" value="1"/>
</dbReference>
<dbReference type="Gene3D" id="3.40.525.10">
    <property type="entry name" value="CRAL-TRIO lipid binding domain"/>
    <property type="match status" value="1"/>
</dbReference>
<dbReference type="OrthoDB" id="1434354at2759"/>
<dbReference type="SUPFAM" id="SSF52087">
    <property type="entry name" value="CRAL/TRIO domain"/>
    <property type="match status" value="1"/>
</dbReference>
<dbReference type="PANTHER" id="PTHR45657:SF1">
    <property type="entry name" value="CRAL-TRIO DOMAIN-CONTAINING PROTEIN YKL091C-RELATED"/>
    <property type="match status" value="1"/>
</dbReference>
<reference evidence="3 4" key="1">
    <citation type="submission" date="2015-04" db="EMBL/GenBank/DDBJ databases">
        <title>Complete genome sequence of Schizopora paradoxa KUC8140, a cosmopolitan wood degrader in East Asia.</title>
        <authorList>
            <consortium name="DOE Joint Genome Institute"/>
            <person name="Min B."/>
            <person name="Park H."/>
            <person name="Jang Y."/>
            <person name="Kim J.-J."/>
            <person name="Kim K.H."/>
            <person name="Pangilinan J."/>
            <person name="Lipzen A."/>
            <person name="Riley R."/>
            <person name="Grigoriev I.V."/>
            <person name="Spatafora J.W."/>
            <person name="Choi I.-G."/>
        </authorList>
    </citation>
    <scope>NUCLEOTIDE SEQUENCE [LARGE SCALE GENOMIC DNA]</scope>
    <source>
        <strain evidence="3 4">KUC8140</strain>
    </source>
</reference>
<feature type="domain" description="CRAL-TRIO" evidence="2">
    <location>
        <begin position="125"/>
        <end position="296"/>
    </location>
</feature>
<dbReference type="Pfam" id="PF00650">
    <property type="entry name" value="CRAL_TRIO"/>
    <property type="match status" value="1"/>
</dbReference>
<accession>A0A0H2RDK6</accession>
<dbReference type="PROSITE" id="PS50191">
    <property type="entry name" value="CRAL_TRIO"/>
    <property type="match status" value="1"/>
</dbReference>
<dbReference type="Proteomes" id="UP000053477">
    <property type="component" value="Unassembled WGS sequence"/>
</dbReference>
<dbReference type="STRING" id="27342.A0A0H2RDK6"/>
<sequence length="307" mass="34732">MADAAPAETASATQNPSPNGTSGAAATSKDISISWTDPNYKPPSGYLGNLSASQQKALDQFRKELQDEGHFVEERMDDSTLLRYLRARKWDVALAKKMLFDREKWREDFQLDKLMKCVLEFDFKEKKEVDKYYPQYYHKVDKEGRPVYVEKLGALNLTELMKITTQERQIQALVYEYEIFERERLPACSKAAGHPVETSCTILDLKGVGLGKFWDVKNYVQEAAGIGQNYYPERMGKFYIVNSSWMFTTIWSVIKGWLDPATVAKISITNSNDILKQQIPLENLPADLGGKCSCPGGCSLSDAGPWH</sequence>
<dbReference type="InterPro" id="IPR036865">
    <property type="entry name" value="CRAL-TRIO_dom_sf"/>
</dbReference>
<dbReference type="InterPro" id="IPR051026">
    <property type="entry name" value="PI/PC_transfer"/>
</dbReference>
<protein>
    <recommendedName>
        <fullName evidence="2">CRAL-TRIO domain-containing protein</fullName>
    </recommendedName>
</protein>
<dbReference type="InParanoid" id="A0A0H2RDK6"/>
<dbReference type="InterPro" id="IPR011074">
    <property type="entry name" value="CRAL/TRIO_N_dom"/>
</dbReference>
<dbReference type="Pfam" id="PF03765">
    <property type="entry name" value="CRAL_TRIO_N"/>
    <property type="match status" value="1"/>
</dbReference>
<dbReference type="AlphaFoldDB" id="A0A0H2RDK6"/>
<organism evidence="3 4">
    <name type="scientific">Schizopora paradoxa</name>
    <dbReference type="NCBI Taxonomy" id="27342"/>
    <lineage>
        <taxon>Eukaryota</taxon>
        <taxon>Fungi</taxon>
        <taxon>Dikarya</taxon>
        <taxon>Basidiomycota</taxon>
        <taxon>Agaricomycotina</taxon>
        <taxon>Agaricomycetes</taxon>
        <taxon>Hymenochaetales</taxon>
        <taxon>Schizoporaceae</taxon>
        <taxon>Schizopora</taxon>
    </lineage>
</organism>
<name>A0A0H2RDK6_9AGAM</name>
<dbReference type="InterPro" id="IPR036273">
    <property type="entry name" value="CRAL/TRIO_N_dom_sf"/>
</dbReference>
<evidence type="ECO:0000256" key="1">
    <source>
        <dbReference type="SAM" id="MobiDB-lite"/>
    </source>
</evidence>
<dbReference type="CDD" id="cd00170">
    <property type="entry name" value="SEC14"/>
    <property type="match status" value="1"/>
</dbReference>
<dbReference type="Gene3D" id="1.10.8.20">
    <property type="entry name" value="N-terminal domain of phosphatidylinositol transfer protein sec14p"/>
    <property type="match status" value="1"/>
</dbReference>
<dbReference type="FunCoup" id="A0A0H2RDK6">
    <property type="interactions" value="45"/>
</dbReference>
<evidence type="ECO:0000259" key="2">
    <source>
        <dbReference type="PROSITE" id="PS50191"/>
    </source>
</evidence>
<evidence type="ECO:0000313" key="4">
    <source>
        <dbReference type="Proteomes" id="UP000053477"/>
    </source>
</evidence>
<dbReference type="InterPro" id="IPR001251">
    <property type="entry name" value="CRAL-TRIO_dom"/>
</dbReference>
<evidence type="ECO:0000313" key="3">
    <source>
        <dbReference type="EMBL" id="KLO09905.1"/>
    </source>
</evidence>
<keyword evidence="4" id="KW-1185">Reference proteome</keyword>
<dbReference type="EMBL" id="KQ086041">
    <property type="protein sequence ID" value="KLO09905.1"/>
    <property type="molecule type" value="Genomic_DNA"/>
</dbReference>
<dbReference type="SMART" id="SM00516">
    <property type="entry name" value="SEC14"/>
    <property type="match status" value="1"/>
</dbReference>
<feature type="region of interest" description="Disordered" evidence="1">
    <location>
        <begin position="1"/>
        <end position="37"/>
    </location>
</feature>
<proteinExistence type="predicted"/>
<gene>
    <name evidence="3" type="ORF">SCHPADRAFT_833336</name>
</gene>
<dbReference type="PANTHER" id="PTHR45657">
    <property type="entry name" value="CRAL-TRIO DOMAIN-CONTAINING PROTEIN YKL091C-RELATED"/>
    <property type="match status" value="1"/>
</dbReference>
<feature type="compositionally biased region" description="Polar residues" evidence="1">
    <location>
        <begin position="13"/>
        <end position="37"/>
    </location>
</feature>